<dbReference type="GO" id="GO:0004316">
    <property type="term" value="F:3-oxoacyl-[acyl-carrier-protein] reductase (NADPH) activity"/>
    <property type="evidence" value="ECO:0007669"/>
    <property type="project" value="UniProtKB-EC"/>
</dbReference>
<name>A0ABT6KXN4_9MYCO</name>
<evidence type="ECO:0000313" key="4">
    <source>
        <dbReference type="Proteomes" id="UP001160130"/>
    </source>
</evidence>
<keyword evidence="4" id="KW-1185">Reference proteome</keyword>
<dbReference type="PANTHER" id="PTHR24321:SF8">
    <property type="entry name" value="ESTRADIOL 17-BETA-DEHYDROGENASE 8-RELATED"/>
    <property type="match status" value="1"/>
</dbReference>
<dbReference type="Proteomes" id="UP001160130">
    <property type="component" value="Unassembled WGS sequence"/>
</dbReference>
<dbReference type="InterPro" id="IPR036291">
    <property type="entry name" value="NAD(P)-bd_dom_sf"/>
</dbReference>
<evidence type="ECO:0000313" key="3">
    <source>
        <dbReference type="EMBL" id="MDH6195478.1"/>
    </source>
</evidence>
<dbReference type="EC" id="1.1.1.100" evidence="3"/>
<dbReference type="SUPFAM" id="SSF51735">
    <property type="entry name" value="NAD(P)-binding Rossmann-fold domains"/>
    <property type="match status" value="1"/>
</dbReference>
<dbReference type="Gene3D" id="3.40.50.720">
    <property type="entry name" value="NAD(P)-binding Rossmann-like Domain"/>
    <property type="match status" value="1"/>
</dbReference>
<reference evidence="3 4" key="1">
    <citation type="submission" date="2023-04" db="EMBL/GenBank/DDBJ databases">
        <title>Forest soil microbial communities from Buena Vista Peninsula, Colon Province, Panama.</title>
        <authorList>
            <person name="Bouskill N."/>
        </authorList>
    </citation>
    <scope>NUCLEOTIDE SEQUENCE [LARGE SCALE GENOMIC DNA]</scope>
    <source>
        <strain evidence="3 4">AC80</strain>
    </source>
</reference>
<comment type="caution">
    <text evidence="3">The sequence shown here is derived from an EMBL/GenBank/DDBJ whole genome shotgun (WGS) entry which is preliminary data.</text>
</comment>
<dbReference type="PANTHER" id="PTHR24321">
    <property type="entry name" value="DEHYDROGENASES, SHORT CHAIN"/>
    <property type="match status" value="1"/>
</dbReference>
<dbReference type="PRINTS" id="PR00080">
    <property type="entry name" value="SDRFAMILY"/>
</dbReference>
<evidence type="ECO:0000256" key="2">
    <source>
        <dbReference type="ARBA" id="ARBA00023002"/>
    </source>
</evidence>
<dbReference type="EMBL" id="JARXVE010000003">
    <property type="protein sequence ID" value="MDH6195478.1"/>
    <property type="molecule type" value="Genomic_DNA"/>
</dbReference>
<comment type="similarity">
    <text evidence="1">Belongs to the short-chain dehydrogenases/reductases (SDR) family.</text>
</comment>
<dbReference type="InterPro" id="IPR002347">
    <property type="entry name" value="SDR_fam"/>
</dbReference>
<dbReference type="RefSeq" id="WP_280832134.1">
    <property type="nucleotide sequence ID" value="NZ_JARXVE010000003.1"/>
</dbReference>
<keyword evidence="2 3" id="KW-0560">Oxidoreductase</keyword>
<proteinExistence type="inferred from homology"/>
<dbReference type="PRINTS" id="PR00081">
    <property type="entry name" value="GDHRDH"/>
</dbReference>
<gene>
    <name evidence="3" type="ORF">M2272_002118</name>
</gene>
<protein>
    <submittedName>
        <fullName evidence="3">3-oxoacyl-[acyl-carrier protein] reductase</fullName>
        <ecNumber evidence="3">1.1.1.100</ecNumber>
    </submittedName>
</protein>
<evidence type="ECO:0000256" key="1">
    <source>
        <dbReference type="ARBA" id="ARBA00006484"/>
    </source>
</evidence>
<organism evidence="3 4">
    <name type="scientific">Mycolicibacterium frederiksbergense</name>
    <dbReference type="NCBI Taxonomy" id="117567"/>
    <lineage>
        <taxon>Bacteria</taxon>
        <taxon>Bacillati</taxon>
        <taxon>Actinomycetota</taxon>
        <taxon>Actinomycetes</taxon>
        <taxon>Mycobacteriales</taxon>
        <taxon>Mycobacteriaceae</taxon>
        <taxon>Mycolicibacterium</taxon>
    </lineage>
</organism>
<dbReference type="Pfam" id="PF13561">
    <property type="entry name" value="adh_short_C2"/>
    <property type="match status" value="1"/>
</dbReference>
<accession>A0ABT6KXN4</accession>
<dbReference type="InterPro" id="IPR020904">
    <property type="entry name" value="Sc_DH/Rdtase_CS"/>
</dbReference>
<dbReference type="PROSITE" id="PS00061">
    <property type="entry name" value="ADH_SHORT"/>
    <property type="match status" value="1"/>
</dbReference>
<sequence length="249" mass="26142">MNNLTFNFTGTNVLVTGGTSGIGYAIASDFAKAGAAVTVTGTRGSAADYPETDLSAMDFRQCQLGDTDSIDALAESIGDLDVLVNNAGGPYAAHKDEWDPEGYAGSVAVNMFAHMRLSMACHDRLKASAAEGGSCVINIISMSAFVSAVNVPAYSSSKAGLVALTKNLSRRWVDEGIRVNAVAPGLIDTRLTHPVLDIPEMLEPEMRHTPMARMGMPDEVSPAVLFLCTDAARYITGTTLAVDGGYLTV</sequence>